<dbReference type="AlphaFoldDB" id="F9WVQ2"/>
<protein>
    <submittedName>
        <fullName evidence="1">Uncharacterized protein</fullName>
    </submittedName>
</protein>
<accession>F9WVQ2</accession>
<evidence type="ECO:0000313" key="1">
    <source>
        <dbReference type="EMBL" id="CCD21660.1"/>
    </source>
</evidence>
<sequence length="183" mass="20328">MFSPSRSQSIQSASVVDCLPRDSRLRFTCSSSGFTCLVIPTVNRSKGGKLYQFFVCAGKSSFMRCPATEVQSIRRPSNSNTGLKRDKVSLSLQVPLDSTLAISFATLGFSATLSHVAIIPRCSRLSATAPAHIWWWLACQRNRTLIIRKEKSKLDKGHVNEKMMITQQMSATVTCQTHTVIRK</sequence>
<reference evidence="1 2" key="1">
    <citation type="journal article" date="2012" name="Proc. Natl. Acad. Sci. U.S.A.">
        <title>Antigenic diversity is generated by distinct evolutionary mechanisms in African trypanosome species.</title>
        <authorList>
            <person name="Jackson A.P."/>
            <person name="Berry A."/>
            <person name="Aslett M."/>
            <person name="Allison H.C."/>
            <person name="Burton P."/>
            <person name="Vavrova-Anderson J."/>
            <person name="Brown R."/>
            <person name="Browne H."/>
            <person name="Corton N."/>
            <person name="Hauser H."/>
            <person name="Gamble J."/>
            <person name="Gilderthorp R."/>
            <person name="Marcello L."/>
            <person name="McQuillan J."/>
            <person name="Otto T.D."/>
            <person name="Quail M.A."/>
            <person name="Sanders M.J."/>
            <person name="van Tonder A."/>
            <person name="Ginger M.L."/>
            <person name="Field M.C."/>
            <person name="Barry J.D."/>
            <person name="Hertz-Fowler C."/>
            <person name="Berriman M."/>
        </authorList>
    </citation>
    <scope>NUCLEOTIDE SEQUENCE</scope>
    <source>
        <strain evidence="1 2">Y486</strain>
    </source>
</reference>
<proteinExistence type="predicted"/>
<evidence type="ECO:0000313" key="2">
    <source>
        <dbReference type="Proteomes" id="UP000009027"/>
    </source>
</evidence>
<dbReference type="VEuPathDB" id="TriTrypDB:TvY486_0045810"/>
<keyword evidence="2" id="KW-1185">Reference proteome</keyword>
<gene>
    <name evidence="1" type="ORF">TvY486_0045810</name>
</gene>
<dbReference type="Proteomes" id="UP000009027">
    <property type="component" value="Unassembled WGS sequence"/>
</dbReference>
<dbReference type="EMBL" id="CAEX01008060">
    <property type="protein sequence ID" value="CCD21660.1"/>
    <property type="molecule type" value="Genomic_DNA"/>
</dbReference>
<organism evidence="1 2">
    <name type="scientific">Trypanosoma vivax (strain Y486)</name>
    <dbReference type="NCBI Taxonomy" id="1055687"/>
    <lineage>
        <taxon>Eukaryota</taxon>
        <taxon>Discoba</taxon>
        <taxon>Euglenozoa</taxon>
        <taxon>Kinetoplastea</taxon>
        <taxon>Metakinetoplastina</taxon>
        <taxon>Trypanosomatida</taxon>
        <taxon>Trypanosomatidae</taxon>
        <taxon>Trypanosoma</taxon>
        <taxon>Duttonella</taxon>
    </lineage>
</organism>
<name>F9WVQ2_TRYVY</name>